<dbReference type="CDD" id="cd10747">
    <property type="entry name" value="DnaJ_C"/>
    <property type="match status" value="1"/>
</dbReference>
<accession>A0A7T0BY35</accession>
<dbReference type="KEGG" id="nli:G3M70_14900"/>
<evidence type="ECO:0000259" key="3">
    <source>
        <dbReference type="PROSITE" id="PS50076"/>
    </source>
</evidence>
<feature type="region of interest" description="Disordered" evidence="2">
    <location>
        <begin position="31"/>
        <end position="50"/>
    </location>
</feature>
<dbReference type="GO" id="GO:0005737">
    <property type="term" value="C:cytoplasm"/>
    <property type="evidence" value="ECO:0007669"/>
    <property type="project" value="TreeGrafter"/>
</dbReference>
<feature type="region of interest" description="Disordered" evidence="2">
    <location>
        <begin position="65"/>
        <end position="136"/>
    </location>
</feature>
<feature type="domain" description="J" evidence="3">
    <location>
        <begin position="10"/>
        <end position="75"/>
    </location>
</feature>
<dbReference type="Gene3D" id="1.10.287.110">
    <property type="entry name" value="DnaJ domain"/>
    <property type="match status" value="1"/>
</dbReference>
<dbReference type="Pfam" id="PF00226">
    <property type="entry name" value="DnaJ"/>
    <property type="match status" value="1"/>
</dbReference>
<protein>
    <submittedName>
        <fullName evidence="4">DnaJ domain-containing protein</fullName>
    </submittedName>
</protein>
<dbReference type="PRINTS" id="PR00625">
    <property type="entry name" value="JDOMAIN"/>
</dbReference>
<dbReference type="InterPro" id="IPR002939">
    <property type="entry name" value="DnaJ_C"/>
</dbReference>
<dbReference type="SMART" id="SM00271">
    <property type="entry name" value="DnaJ"/>
    <property type="match status" value="1"/>
</dbReference>
<dbReference type="Proteomes" id="UP000594688">
    <property type="component" value="Chromosome"/>
</dbReference>
<evidence type="ECO:0000256" key="2">
    <source>
        <dbReference type="SAM" id="MobiDB-lite"/>
    </source>
</evidence>
<name>A0A7T0BY35_9BACT</name>
<organism evidence="4 5">
    <name type="scientific">Candidatus Nitronauta litoralis</name>
    <dbReference type="NCBI Taxonomy" id="2705533"/>
    <lineage>
        <taxon>Bacteria</taxon>
        <taxon>Pseudomonadati</taxon>
        <taxon>Nitrospinota/Tectimicrobiota group</taxon>
        <taxon>Nitrospinota</taxon>
        <taxon>Nitrospinia</taxon>
        <taxon>Nitrospinales</taxon>
        <taxon>Nitrospinaceae</taxon>
        <taxon>Candidatus Nitronauta</taxon>
    </lineage>
</organism>
<dbReference type="InterPro" id="IPR018253">
    <property type="entry name" value="DnaJ_domain_CS"/>
</dbReference>
<proteinExistence type="predicted"/>
<dbReference type="GO" id="GO:0042026">
    <property type="term" value="P:protein refolding"/>
    <property type="evidence" value="ECO:0007669"/>
    <property type="project" value="TreeGrafter"/>
</dbReference>
<dbReference type="SUPFAM" id="SSF49493">
    <property type="entry name" value="HSP40/DnaJ peptide-binding domain"/>
    <property type="match status" value="2"/>
</dbReference>
<dbReference type="EMBL" id="CP048685">
    <property type="protein sequence ID" value="QPJ63092.1"/>
    <property type="molecule type" value="Genomic_DNA"/>
</dbReference>
<dbReference type="SUPFAM" id="SSF46565">
    <property type="entry name" value="Chaperone J-domain"/>
    <property type="match status" value="1"/>
</dbReference>
<evidence type="ECO:0000313" key="4">
    <source>
        <dbReference type="EMBL" id="QPJ63092.1"/>
    </source>
</evidence>
<dbReference type="PANTHER" id="PTHR43096:SF52">
    <property type="entry name" value="DNAJ HOMOLOG 1, MITOCHONDRIAL-RELATED"/>
    <property type="match status" value="1"/>
</dbReference>
<gene>
    <name evidence="4" type="ORF">G3M70_14900</name>
</gene>
<dbReference type="CDD" id="cd06257">
    <property type="entry name" value="DnaJ"/>
    <property type="match status" value="1"/>
</dbReference>
<dbReference type="AlphaFoldDB" id="A0A7T0BY35"/>
<dbReference type="InterPro" id="IPR008971">
    <property type="entry name" value="HSP40/DnaJ_pept-bd"/>
</dbReference>
<keyword evidence="1" id="KW-0143">Chaperone</keyword>
<dbReference type="InterPro" id="IPR036869">
    <property type="entry name" value="J_dom_sf"/>
</dbReference>
<dbReference type="InterPro" id="IPR001623">
    <property type="entry name" value="DnaJ_domain"/>
</dbReference>
<evidence type="ECO:0000313" key="5">
    <source>
        <dbReference type="Proteomes" id="UP000594688"/>
    </source>
</evidence>
<dbReference type="PANTHER" id="PTHR43096">
    <property type="entry name" value="DNAJ HOMOLOG 1, MITOCHONDRIAL-RELATED"/>
    <property type="match status" value="1"/>
</dbReference>
<dbReference type="PROSITE" id="PS50076">
    <property type="entry name" value="DNAJ_2"/>
    <property type="match status" value="1"/>
</dbReference>
<dbReference type="PROSITE" id="PS00636">
    <property type="entry name" value="DNAJ_1"/>
    <property type="match status" value="1"/>
</dbReference>
<dbReference type="Pfam" id="PF01556">
    <property type="entry name" value="DnaJ_C"/>
    <property type="match status" value="1"/>
</dbReference>
<dbReference type="Gene3D" id="2.60.260.20">
    <property type="entry name" value="Urease metallochaperone UreE, N-terminal domain"/>
    <property type="match status" value="2"/>
</dbReference>
<sequence length="321" mass="35845">MGTRASANRDYYKILGVQKKDNAQTIKKKFRALAREHHPDANSGSETSEEKFKLISEAYEILSDNKKRKEYDRMRSGSGSGPSSRRYSRQRGSGAPGDDPFDFGRKYQRQEQPNDGPGPGAGTGFDQEPVIDPDLPTRGFDLQFMVNIPFQTACLGGQISYNYDKHVPCTNCKQTGKTEDYETCPVCDGNTRVVENVTVDVEIPRGVRDQYTLRTRNLGGAGRNGGPPGDLLIKVCIIPDKRFKRVINDVWMELAIPEPLAETGGPLEIKTLDKTQTIEIEENTLTGEELRIRGAGAYEPWGKKRGDLIIKFRVEPVEETV</sequence>
<reference evidence="4 5" key="1">
    <citation type="submission" date="2020-02" db="EMBL/GenBank/DDBJ databases">
        <title>Genomic and physiological characterization of two novel Nitrospinaceae genera.</title>
        <authorList>
            <person name="Mueller A.J."/>
            <person name="Jung M.-Y."/>
            <person name="Strachan C.R."/>
            <person name="Herbold C.W."/>
            <person name="Kirkegaard R.H."/>
            <person name="Daims H."/>
        </authorList>
    </citation>
    <scope>NUCLEOTIDE SEQUENCE [LARGE SCALE GENOMIC DNA]</scope>
    <source>
        <strain evidence="4">EB</strain>
    </source>
</reference>
<dbReference type="GO" id="GO:0051082">
    <property type="term" value="F:unfolded protein binding"/>
    <property type="evidence" value="ECO:0007669"/>
    <property type="project" value="InterPro"/>
</dbReference>
<dbReference type="Gene3D" id="6.20.20.10">
    <property type="match status" value="1"/>
</dbReference>
<feature type="compositionally biased region" description="Basic and acidic residues" evidence="2">
    <location>
        <begin position="65"/>
        <end position="75"/>
    </location>
</feature>
<evidence type="ECO:0000256" key="1">
    <source>
        <dbReference type="ARBA" id="ARBA00023186"/>
    </source>
</evidence>
<feature type="compositionally biased region" description="Low complexity" evidence="2">
    <location>
        <begin position="81"/>
        <end position="93"/>
    </location>
</feature>